<dbReference type="InterPro" id="IPR043129">
    <property type="entry name" value="ATPase_NBD"/>
</dbReference>
<accession>A0A7R9IDI6</accession>
<proteinExistence type="inferred from homology"/>
<name>A0A7R9IDI6_9NEOP</name>
<sequence>MAVAFGVHLGNSSACLALFRDGKIDVIANDSGDRVTPAVVSFHENEKVVGLAAKAGLARNLASTVTHNKQLLNSSLSEEEYSNVVEKHLCKIIKDKDSLTKYEVKRGEKLCYFSPEEIAVCIYKKMYSIANSSARSESELRAVLCVPLYFNQTSRQTVMRSAEEAGFDVLQVVSEPSAAVLAYGIGLQDEEELFCLVYRLGEFRQKWKLDPQESRRSMAKLMAAAETCKHKMVSDLFPEATMFSSINPDEVIAVGAAKQASFLSCSFDPDCEHLSMELPAVSKPIFIKLSGQSELKYVIPELSPVPVKRIHTYPVDSGYSEITVELYEKERIDSDTSKLLGKATLTELNGATQISVEVNINNIGGLHMTLTEPKSQIKASLKLDAPITTRYKMRSYSSRTRPSCSFSMRSHIIPTCWKVKSGFSFVPYEDAMLQLGGDPGESIGTSEDPES</sequence>
<evidence type="ECO:0000313" key="4">
    <source>
        <dbReference type="EMBL" id="CAD7455778.1"/>
    </source>
</evidence>
<dbReference type="PANTHER" id="PTHR19375">
    <property type="entry name" value="HEAT SHOCK PROTEIN 70KDA"/>
    <property type="match status" value="1"/>
</dbReference>
<comment type="similarity">
    <text evidence="1">Belongs to the heat shock protein 70 family.</text>
</comment>
<dbReference type="Gene3D" id="3.30.420.40">
    <property type="match status" value="1"/>
</dbReference>
<evidence type="ECO:0008006" key="5">
    <source>
        <dbReference type="Google" id="ProtNLM"/>
    </source>
</evidence>
<keyword evidence="2" id="KW-0547">Nucleotide-binding</keyword>
<reference evidence="4" key="1">
    <citation type="submission" date="2020-11" db="EMBL/GenBank/DDBJ databases">
        <authorList>
            <person name="Tran Van P."/>
        </authorList>
    </citation>
    <scope>NUCLEOTIDE SEQUENCE</scope>
</reference>
<dbReference type="Gene3D" id="2.60.34.10">
    <property type="entry name" value="Substrate Binding Domain Of DNAk, Chain A, domain 1"/>
    <property type="match status" value="1"/>
</dbReference>
<protein>
    <recommendedName>
        <fullName evidence="5">Heat shock protein 70</fullName>
    </recommendedName>
</protein>
<organism evidence="4">
    <name type="scientific">Timema tahoe</name>
    <dbReference type="NCBI Taxonomy" id="61484"/>
    <lineage>
        <taxon>Eukaryota</taxon>
        <taxon>Metazoa</taxon>
        <taxon>Ecdysozoa</taxon>
        <taxon>Arthropoda</taxon>
        <taxon>Hexapoda</taxon>
        <taxon>Insecta</taxon>
        <taxon>Pterygota</taxon>
        <taxon>Neoptera</taxon>
        <taxon>Polyneoptera</taxon>
        <taxon>Phasmatodea</taxon>
        <taxon>Timematodea</taxon>
        <taxon>Timematoidea</taxon>
        <taxon>Timematidae</taxon>
        <taxon>Timema</taxon>
    </lineage>
</organism>
<dbReference type="GO" id="GO:0140662">
    <property type="term" value="F:ATP-dependent protein folding chaperone"/>
    <property type="evidence" value="ECO:0007669"/>
    <property type="project" value="InterPro"/>
</dbReference>
<dbReference type="InterPro" id="IPR013126">
    <property type="entry name" value="Hsp_70_fam"/>
</dbReference>
<gene>
    <name evidence="4" type="ORF">TTEB3V08_LOCUS3832</name>
</gene>
<dbReference type="PRINTS" id="PR00301">
    <property type="entry name" value="HEATSHOCK70"/>
</dbReference>
<dbReference type="SUPFAM" id="SSF100920">
    <property type="entry name" value="Heat shock protein 70kD (HSP70), peptide-binding domain"/>
    <property type="match status" value="1"/>
</dbReference>
<dbReference type="InterPro" id="IPR029047">
    <property type="entry name" value="HSP70_peptide-bd_sf"/>
</dbReference>
<keyword evidence="3" id="KW-0067">ATP-binding</keyword>
<dbReference type="Pfam" id="PF00012">
    <property type="entry name" value="HSP70"/>
    <property type="match status" value="2"/>
</dbReference>
<dbReference type="EMBL" id="OE001028">
    <property type="protein sequence ID" value="CAD7455778.1"/>
    <property type="molecule type" value="Genomic_DNA"/>
</dbReference>
<evidence type="ECO:0000256" key="2">
    <source>
        <dbReference type="ARBA" id="ARBA00022741"/>
    </source>
</evidence>
<evidence type="ECO:0000256" key="1">
    <source>
        <dbReference type="ARBA" id="ARBA00007381"/>
    </source>
</evidence>
<dbReference type="SUPFAM" id="SSF53067">
    <property type="entry name" value="Actin-like ATPase domain"/>
    <property type="match status" value="1"/>
</dbReference>
<evidence type="ECO:0000256" key="3">
    <source>
        <dbReference type="ARBA" id="ARBA00022840"/>
    </source>
</evidence>
<dbReference type="GO" id="GO:0005524">
    <property type="term" value="F:ATP binding"/>
    <property type="evidence" value="ECO:0007669"/>
    <property type="project" value="UniProtKB-KW"/>
</dbReference>
<dbReference type="AlphaFoldDB" id="A0A7R9IDI6"/>